<dbReference type="Pfam" id="PF00990">
    <property type="entry name" value="GGDEF"/>
    <property type="match status" value="1"/>
</dbReference>
<dbReference type="InterPro" id="IPR006189">
    <property type="entry name" value="CHASE_dom"/>
</dbReference>
<evidence type="ECO:0000256" key="5">
    <source>
        <dbReference type="ARBA" id="ARBA00022989"/>
    </source>
</evidence>
<feature type="domain" description="GGDEF" evidence="12">
    <location>
        <begin position="715"/>
        <end position="848"/>
    </location>
</feature>
<feature type="transmembrane region" description="Helical" evidence="7">
    <location>
        <begin position="122"/>
        <end position="147"/>
    </location>
</feature>
<dbReference type="SMART" id="SM00267">
    <property type="entry name" value="GGDEF"/>
    <property type="match status" value="1"/>
</dbReference>
<dbReference type="InterPro" id="IPR000700">
    <property type="entry name" value="PAS-assoc_C"/>
</dbReference>
<dbReference type="Gene3D" id="3.30.450.350">
    <property type="entry name" value="CHASE domain"/>
    <property type="match status" value="1"/>
</dbReference>
<dbReference type="SUPFAM" id="SSF55073">
    <property type="entry name" value="Nucleotide cyclase"/>
    <property type="match status" value="1"/>
</dbReference>
<dbReference type="PANTHER" id="PTHR44757:SF2">
    <property type="entry name" value="BIOFILM ARCHITECTURE MAINTENANCE PROTEIN MBAA"/>
    <property type="match status" value="1"/>
</dbReference>
<protein>
    <submittedName>
        <fullName evidence="13">PAS domain S-box-containing protein/diguanylate cyclase (GGDEF) domain-containing protein</fullName>
    </submittedName>
</protein>
<keyword evidence="5 7" id="KW-1133">Transmembrane helix</keyword>
<dbReference type="NCBIfam" id="TIGR00229">
    <property type="entry name" value="sensory_box"/>
    <property type="match status" value="1"/>
</dbReference>
<dbReference type="InterPro" id="IPR029787">
    <property type="entry name" value="Nucleotide_cyclase"/>
</dbReference>
<evidence type="ECO:0000259" key="9">
    <source>
        <dbReference type="PROSITE" id="PS50113"/>
    </source>
</evidence>
<evidence type="ECO:0000256" key="1">
    <source>
        <dbReference type="ARBA" id="ARBA00001946"/>
    </source>
</evidence>
<dbReference type="PANTHER" id="PTHR44757">
    <property type="entry name" value="DIGUANYLATE CYCLASE DGCP"/>
    <property type="match status" value="1"/>
</dbReference>
<feature type="transmembrane region" description="Helical" evidence="7">
    <location>
        <begin position="192"/>
        <end position="212"/>
    </location>
</feature>
<dbReference type="Pfam" id="PF13426">
    <property type="entry name" value="PAS_9"/>
    <property type="match status" value="1"/>
</dbReference>
<evidence type="ECO:0000256" key="2">
    <source>
        <dbReference type="ARBA" id="ARBA00004651"/>
    </source>
</evidence>
<name>A0A1I3UZA1_9GAMM</name>
<dbReference type="CDD" id="cd01949">
    <property type="entry name" value="GGDEF"/>
    <property type="match status" value="1"/>
</dbReference>
<evidence type="ECO:0000256" key="7">
    <source>
        <dbReference type="SAM" id="Phobius"/>
    </source>
</evidence>
<dbReference type="InterPro" id="IPR035919">
    <property type="entry name" value="EAL_sf"/>
</dbReference>
<evidence type="ECO:0000259" key="8">
    <source>
        <dbReference type="PROSITE" id="PS50112"/>
    </source>
</evidence>
<feature type="transmembrane region" description="Helical" evidence="7">
    <location>
        <begin position="7"/>
        <end position="29"/>
    </location>
</feature>
<reference evidence="14" key="1">
    <citation type="submission" date="2016-10" db="EMBL/GenBank/DDBJ databases">
        <authorList>
            <person name="Varghese N."/>
            <person name="Submissions S."/>
        </authorList>
    </citation>
    <scope>NUCLEOTIDE SEQUENCE [LARGE SCALE GENOMIC DNA]</scope>
    <source>
        <strain evidence="14">DSM 11578</strain>
    </source>
</reference>
<dbReference type="Gene3D" id="3.20.20.450">
    <property type="entry name" value="EAL domain"/>
    <property type="match status" value="1"/>
</dbReference>
<feature type="transmembrane region" description="Helical" evidence="7">
    <location>
        <begin position="81"/>
        <end position="101"/>
    </location>
</feature>
<feature type="domain" description="EAL" evidence="11">
    <location>
        <begin position="857"/>
        <end position="1111"/>
    </location>
</feature>
<evidence type="ECO:0000256" key="4">
    <source>
        <dbReference type="ARBA" id="ARBA00022692"/>
    </source>
</evidence>
<evidence type="ECO:0000259" key="12">
    <source>
        <dbReference type="PROSITE" id="PS50887"/>
    </source>
</evidence>
<dbReference type="Gene3D" id="3.30.450.20">
    <property type="entry name" value="PAS domain"/>
    <property type="match status" value="1"/>
</dbReference>
<dbReference type="InterPro" id="IPR042240">
    <property type="entry name" value="CHASE_sf"/>
</dbReference>
<dbReference type="Proteomes" id="UP000198924">
    <property type="component" value="Unassembled WGS sequence"/>
</dbReference>
<dbReference type="PROSITE" id="PS50883">
    <property type="entry name" value="EAL"/>
    <property type="match status" value="1"/>
</dbReference>
<dbReference type="Pfam" id="PF05231">
    <property type="entry name" value="MASE1"/>
    <property type="match status" value="1"/>
</dbReference>
<dbReference type="InterPro" id="IPR001633">
    <property type="entry name" value="EAL_dom"/>
</dbReference>
<dbReference type="InterPro" id="IPR035965">
    <property type="entry name" value="PAS-like_dom_sf"/>
</dbReference>
<keyword evidence="3" id="KW-1003">Cell membrane</keyword>
<feature type="transmembrane region" description="Helical" evidence="7">
    <location>
        <begin position="159"/>
        <end position="180"/>
    </location>
</feature>
<feature type="transmembrane region" description="Helical" evidence="7">
    <location>
        <begin position="35"/>
        <end position="53"/>
    </location>
</feature>
<feature type="domain" description="PAC" evidence="9">
    <location>
        <begin position="631"/>
        <end position="683"/>
    </location>
</feature>
<dbReference type="InterPro" id="IPR000014">
    <property type="entry name" value="PAS"/>
</dbReference>
<dbReference type="SUPFAM" id="SSF141868">
    <property type="entry name" value="EAL domain-like"/>
    <property type="match status" value="1"/>
</dbReference>
<evidence type="ECO:0000259" key="10">
    <source>
        <dbReference type="PROSITE" id="PS50839"/>
    </source>
</evidence>
<feature type="domain" description="CHASE" evidence="10">
    <location>
        <begin position="255"/>
        <end position="427"/>
    </location>
</feature>
<dbReference type="InterPro" id="IPR043128">
    <property type="entry name" value="Rev_trsase/Diguanyl_cyclase"/>
</dbReference>
<dbReference type="PROSITE" id="PS50113">
    <property type="entry name" value="PAC"/>
    <property type="match status" value="1"/>
</dbReference>
<keyword evidence="6 7" id="KW-0472">Membrane</keyword>
<dbReference type="PROSITE" id="PS50839">
    <property type="entry name" value="CHASE"/>
    <property type="match status" value="1"/>
</dbReference>
<accession>A0A1I3UZA1</accession>
<dbReference type="GO" id="GO:0007165">
    <property type="term" value="P:signal transduction"/>
    <property type="evidence" value="ECO:0007669"/>
    <property type="project" value="UniProtKB-ARBA"/>
</dbReference>
<organism evidence="13 14">
    <name type="scientific">Methylophaga sulfidovorans</name>
    <dbReference type="NCBI Taxonomy" id="45496"/>
    <lineage>
        <taxon>Bacteria</taxon>
        <taxon>Pseudomonadati</taxon>
        <taxon>Pseudomonadota</taxon>
        <taxon>Gammaproteobacteria</taxon>
        <taxon>Thiotrichales</taxon>
        <taxon>Piscirickettsiaceae</taxon>
        <taxon>Methylophaga</taxon>
    </lineage>
</organism>
<dbReference type="GO" id="GO:0003824">
    <property type="term" value="F:catalytic activity"/>
    <property type="evidence" value="ECO:0007669"/>
    <property type="project" value="UniProtKB-ARBA"/>
</dbReference>
<dbReference type="SUPFAM" id="SSF55785">
    <property type="entry name" value="PYP-like sensor domain (PAS domain)"/>
    <property type="match status" value="1"/>
</dbReference>
<dbReference type="OrthoDB" id="9813913at2"/>
<comment type="subcellular location">
    <subcellularLocation>
        <location evidence="2">Cell membrane</location>
        <topology evidence="2">Multi-pass membrane protein</topology>
    </subcellularLocation>
</comment>
<dbReference type="InterPro" id="IPR000160">
    <property type="entry name" value="GGDEF_dom"/>
</dbReference>
<dbReference type="SMART" id="SM00052">
    <property type="entry name" value="EAL"/>
    <property type="match status" value="1"/>
</dbReference>
<dbReference type="EMBL" id="FOSH01000002">
    <property type="protein sequence ID" value="SFJ88220.1"/>
    <property type="molecule type" value="Genomic_DNA"/>
</dbReference>
<dbReference type="CDD" id="cd01948">
    <property type="entry name" value="EAL"/>
    <property type="match status" value="1"/>
</dbReference>
<dbReference type="RefSeq" id="WP_091711551.1">
    <property type="nucleotide sequence ID" value="NZ_FOSH01000002.1"/>
</dbReference>
<dbReference type="CDD" id="cd00130">
    <property type="entry name" value="PAS"/>
    <property type="match status" value="1"/>
</dbReference>
<dbReference type="InterPro" id="IPR007895">
    <property type="entry name" value="MASE1"/>
</dbReference>
<sequence>MKKTFLTATFINWVITLAYLVTGWVSIQLATFEHFSALVFFPAGIALACYLTFHPISVLPGLFLGALLLGVTVLTDLNLDFSEVVVIASIIALSVCLQVIVGKYLFRRFIKYPITLSRDRDIFLFLMLVPVICLVAASISLGAIYLVNPAEMDFIRVWLTWWVGNIIGIYVMLPMVLCFIGRPRAVWKTRRWFIGILVVLSMIIISSIVWSIRQFEINRLADQFKIRTQEASELFKIALKTQELIQDGVSRLFASSEKVKRDEFKSFVNWTTYNDQHIQVVEWLPRIERSQRKAYEEEQKKYFGDDFVITEIVSPTTLGPAKQRDVYYPITYLEPELDNTISRGFDPYSSIVSRKVIDQAIETGQAVARSPLKMIRKQGRINSLVIYRPIYQTPSGKMSLEKEGNHVIGLVNMVIRVEEFVEDILKQAKKPEFKINWLDVQSGEYFYHQNTEIKSDIKHYVDFELAGRKMQLQFYPTAHFINTYSTSLAPLALVCGFLITTLFTLLFLSMTGRTYRISTEVTLRTRELSQATVRAQASEKRIRDVLRKMQLTEQQLRLSDVAFNSTSEAMMITDASKYIIAVNQAFIDITGYSQEEVMYQYPDFLVTEISPSEPIRLTHELWDVMQDKGTWRGEVITVTKTGVSLPSYLAISAIYDTEQTLTNMVAVFTDMTDVKEAHAKIERHANYDTLTNLPNRRLFTDRLHQAIKRCERQKERICLMFLDLDRFKDVNDTLGHEFGDELLRQMARRILGCIREMDTVARLGGDEFTIILSEFNNKAHAITVAKSLITEIEKPVVIKGQFIRVSTSIGVTFFPDDATEPGILIQNADRAMYAAKEMGGSAFKFYNAELESSWLARTFIINELESALVREELDVHYQPIISMAEHENLYAEALVRWNHPERGMIPPSDFLPQAERMGMIDKIDDYVFKRVCRDLQRWQSKGINTPHISINRSAHNFGGQRGRLDWLAYLAEQSLSSGLITLEITESTLMQKQSESRMLLHRLRDADIKIAVDDFGTGYSSLSYLKEMDVDFLKIDRSFIHDIEDSEDDRAIVEAITDMSKRLDIKVIAEGVETAVQADILKNIGCHGLQGFYYSKPLPVAEFEVYMFGIDR</sequence>
<dbReference type="FunFam" id="3.30.70.270:FF:000001">
    <property type="entry name" value="Diguanylate cyclase domain protein"/>
    <property type="match status" value="1"/>
</dbReference>
<feature type="domain" description="PAS" evidence="8">
    <location>
        <begin position="562"/>
        <end position="628"/>
    </location>
</feature>
<dbReference type="AlphaFoldDB" id="A0A1I3UZA1"/>
<keyword evidence="14" id="KW-1185">Reference proteome</keyword>
<dbReference type="STRING" id="45496.SAMN04488079_102167"/>
<proteinExistence type="predicted"/>
<dbReference type="PROSITE" id="PS50112">
    <property type="entry name" value="PAS"/>
    <property type="match status" value="1"/>
</dbReference>
<dbReference type="InterPro" id="IPR052155">
    <property type="entry name" value="Biofilm_reg_signaling"/>
</dbReference>
<dbReference type="Gene3D" id="3.30.70.270">
    <property type="match status" value="1"/>
</dbReference>
<evidence type="ECO:0000256" key="6">
    <source>
        <dbReference type="ARBA" id="ARBA00023136"/>
    </source>
</evidence>
<dbReference type="SMART" id="SM00091">
    <property type="entry name" value="PAS"/>
    <property type="match status" value="1"/>
</dbReference>
<keyword evidence="4 7" id="KW-0812">Transmembrane</keyword>
<dbReference type="PROSITE" id="PS50887">
    <property type="entry name" value="GGDEF"/>
    <property type="match status" value="1"/>
</dbReference>
<dbReference type="Pfam" id="PF00563">
    <property type="entry name" value="EAL"/>
    <property type="match status" value="1"/>
</dbReference>
<evidence type="ECO:0000259" key="11">
    <source>
        <dbReference type="PROSITE" id="PS50883"/>
    </source>
</evidence>
<dbReference type="GO" id="GO:0005886">
    <property type="term" value="C:plasma membrane"/>
    <property type="evidence" value="ECO:0007669"/>
    <property type="project" value="UniProtKB-SubCell"/>
</dbReference>
<dbReference type="Pfam" id="PF03924">
    <property type="entry name" value="CHASE"/>
    <property type="match status" value="1"/>
</dbReference>
<evidence type="ECO:0000256" key="3">
    <source>
        <dbReference type="ARBA" id="ARBA00022475"/>
    </source>
</evidence>
<dbReference type="SMART" id="SM01079">
    <property type="entry name" value="CHASE"/>
    <property type="match status" value="1"/>
</dbReference>
<dbReference type="NCBIfam" id="TIGR00254">
    <property type="entry name" value="GGDEF"/>
    <property type="match status" value="1"/>
</dbReference>
<gene>
    <name evidence="13" type="ORF">SAMN04488079_102167</name>
</gene>
<comment type="cofactor">
    <cofactor evidence="1">
        <name>Mg(2+)</name>
        <dbReference type="ChEBI" id="CHEBI:18420"/>
    </cofactor>
</comment>
<feature type="transmembrane region" description="Helical" evidence="7">
    <location>
        <begin position="58"/>
        <end position="75"/>
    </location>
</feature>
<evidence type="ECO:0000313" key="14">
    <source>
        <dbReference type="Proteomes" id="UP000198924"/>
    </source>
</evidence>
<evidence type="ECO:0000313" key="13">
    <source>
        <dbReference type="EMBL" id="SFJ88220.1"/>
    </source>
</evidence>